<feature type="region of interest" description="Disordered" evidence="2">
    <location>
        <begin position="1089"/>
        <end position="1228"/>
    </location>
</feature>
<comment type="caution">
    <text evidence="5">The sequence shown here is derived from an EMBL/GenBank/DDBJ whole genome shotgun (WGS) entry which is preliminary data.</text>
</comment>
<evidence type="ECO:0000313" key="5">
    <source>
        <dbReference type="EMBL" id="KAJ9548634.1"/>
    </source>
</evidence>
<name>A0AA38SVB6_9ASTR</name>
<organism evidence="5 6">
    <name type="scientific">Centaurea solstitialis</name>
    <name type="common">yellow star-thistle</name>
    <dbReference type="NCBI Taxonomy" id="347529"/>
    <lineage>
        <taxon>Eukaryota</taxon>
        <taxon>Viridiplantae</taxon>
        <taxon>Streptophyta</taxon>
        <taxon>Embryophyta</taxon>
        <taxon>Tracheophyta</taxon>
        <taxon>Spermatophyta</taxon>
        <taxon>Magnoliopsida</taxon>
        <taxon>eudicotyledons</taxon>
        <taxon>Gunneridae</taxon>
        <taxon>Pentapetalae</taxon>
        <taxon>asterids</taxon>
        <taxon>campanulids</taxon>
        <taxon>Asterales</taxon>
        <taxon>Asteraceae</taxon>
        <taxon>Carduoideae</taxon>
        <taxon>Cardueae</taxon>
        <taxon>Centaureinae</taxon>
        <taxon>Centaurea</taxon>
    </lineage>
</organism>
<feature type="compositionally biased region" description="Basic and acidic residues" evidence="2">
    <location>
        <begin position="972"/>
        <end position="991"/>
    </location>
</feature>
<dbReference type="PANTHER" id="PTHR10775:SF182">
    <property type="entry name" value="TRANSPOSON, EN_SPM-LIKE, TRANSPOSASE-ASSOCIATED DOMAIN PROTEIN-RELATED"/>
    <property type="match status" value="1"/>
</dbReference>
<keyword evidence="1" id="KW-0175">Coiled coil</keyword>
<feature type="region of interest" description="Disordered" evidence="2">
    <location>
        <begin position="536"/>
        <end position="769"/>
    </location>
</feature>
<dbReference type="InterPro" id="IPR025452">
    <property type="entry name" value="DUF4218"/>
</dbReference>
<feature type="compositionally biased region" description="Polar residues" evidence="2">
    <location>
        <begin position="756"/>
        <end position="769"/>
    </location>
</feature>
<feature type="compositionally biased region" description="Basic and acidic residues" evidence="2">
    <location>
        <begin position="654"/>
        <end position="663"/>
    </location>
</feature>
<dbReference type="EMBL" id="JARYMX010000005">
    <property type="protein sequence ID" value="KAJ9548634.1"/>
    <property type="molecule type" value="Genomic_DNA"/>
</dbReference>
<keyword evidence="6" id="KW-1185">Reference proteome</keyword>
<dbReference type="Pfam" id="PF13960">
    <property type="entry name" value="DUF4218"/>
    <property type="match status" value="1"/>
</dbReference>
<feature type="region of interest" description="Disordered" evidence="2">
    <location>
        <begin position="378"/>
        <end position="408"/>
    </location>
</feature>
<feature type="compositionally biased region" description="Basic residues" evidence="2">
    <location>
        <begin position="384"/>
        <end position="398"/>
    </location>
</feature>
<feature type="compositionally biased region" description="Basic and acidic residues" evidence="2">
    <location>
        <begin position="611"/>
        <end position="633"/>
    </location>
</feature>
<dbReference type="CDD" id="cd09272">
    <property type="entry name" value="RNase_HI_RT_Ty1"/>
    <property type="match status" value="1"/>
</dbReference>
<feature type="region of interest" description="Disordered" evidence="2">
    <location>
        <begin position="972"/>
        <end position="1029"/>
    </location>
</feature>
<evidence type="ECO:0000259" key="4">
    <source>
        <dbReference type="Pfam" id="PF13963"/>
    </source>
</evidence>
<evidence type="ECO:0000256" key="2">
    <source>
        <dbReference type="SAM" id="MobiDB-lite"/>
    </source>
</evidence>
<reference evidence="5" key="1">
    <citation type="submission" date="2023-03" db="EMBL/GenBank/DDBJ databases">
        <title>Chromosome-scale reference genome and RAD-based genetic map of yellow starthistle (Centaurea solstitialis) reveal putative structural variation and QTLs associated with invader traits.</title>
        <authorList>
            <person name="Reatini B."/>
            <person name="Cang F.A."/>
            <person name="Jiang Q."/>
            <person name="Mckibben M.T.W."/>
            <person name="Barker M.S."/>
            <person name="Rieseberg L.H."/>
            <person name="Dlugosch K.M."/>
        </authorList>
    </citation>
    <scope>NUCLEOTIDE SEQUENCE</scope>
    <source>
        <strain evidence="5">CAN-66</strain>
        <tissue evidence="5">Leaf</tissue>
    </source>
</reference>
<sequence>MKTQLADFGYTMNQIPIYCDSQSAIQITANPVQHSKTKHIDIRYHFIKDHVEKGNIELYFVESDLQLADLFTKAFDEKRHYFLLSKLGMLDLLPKFMLSKSVFKEFKTHSLFSDEPNRHFPASGHFPAISDLRSTIRLHPDDHEMALRNAADHELIIDADLKPITQNNEYVDLTSFPAQEPVILEILKVHPLAYALEATADVPMIYLQQFWNTSRIVHHAGGRTLVGRVDQTEMSVTLDDFRRILHLPTESAEAPFEQIVDIPILFSEILAIGVMANPGQKLNDISQVTNNMLPPLWATLFNILNRCLSAKVKGLDKASTHLWQVIHSIIYGRRIDTAAQLWTDVTRDVDPNDQRSKHSSIPWMRFFALMIRDHMSRHPEVNPRSRHPLFKSKQITRSKTRELKPGQEEMPIPRHVLATADREAVSVGLYRASIGLGDTSTDSSEPRSPAQDVQAVHQSARALGAEPRGATRGASGSGVVRVDVRGSPGRVVGTSAVPHVPHVGPSALYQQVRQARGRRTRRELIDEQSDEYYVRARTKRYTGAQRYSPPSPYHSDEREQPSALSPAVQGGDVEASPQEQAHVPSPPQTDAAPGPQGDPEGEPSEDDSSDDTGRDEGRDESSSEHTPSNREVVDVEATESEQVDFGDGSSEEVDNLKSGKAQRDEDEETSSFNGDDSVDILKPDDVDSDGRTEGRDGEEDEEETAVERQGDEDLEGVSEGQRKETVDEEVQLDEEWLRIEEQGGEEEPARLDTLGLPSTSSHSPTEATHIQTGHLVTSGQDAGSQPAHLHAQATHSAISQQMVVSSSHGDLAQLPPATHSESASVDIREELPPLSTSFRAPVVLDPLTETFTVIHLDRTLFGASSAGSSGLAGTGGVGASDDALRGSTGSPDIVNPIPAMTSGRESTSVGLFSSTGAQVAPGTVLPGLGPTDSGDILKVVQARFAELDRAEASRNAKLEAFESALNEQRGEIETLKSRDAEREEELQELRRQAKGKSTELQMHQSVAPPRTEPDLRLQPPQPSPQGAIPGYVHEDEFNMTVSALTTQNDKLSAKLKRAEERLAARDAQLREREAQLEAANRRIRELEAACRPQAQSSKRGHDDTDPGAGPHEGEMQGAKRPRIGLAQASSSAPATTASASQPASSSAPSGSTAADTSFIDSDTEAIPNMGGWHYEPIPAGRSPRSSTDRPFRLSDSGGSPEDTSVARSEPQDIQEGGSGNQRLSFHHPSDFFPKGEIVRPYFEMNRDTWMYKIPRATVEYLTNLNEFIEVAKENRVKNGETYLWCPCKDCHNLHKFTDCHVIQGHLICRGFMEGYTIWSRHGEIFDDFNTSGDYNVEENNDSENSSRDNIEDMLHDVEHNVADTDYEKFQQLFIDSEKSLYVGCTRFTKLSAVLKLFNLKASNGWSDKSFTSLLEILHEMLPEDNELPVSLYQAKKLMCPMGLEVERIHACPNDCMLYRNEYANLHECIRCGASRYKRKEHTKEDSDEMKNGPPAKLLWYLPIVPRLKRLFANPKDAKLLRWHAEERKRDGKVRHVADSPQWRNIDSDFREFGDEIRNIRFGLSSDGINPFKKMSSRHSTWPVLLCIYNLPPWLCMKRKYIMMSLLIQGPKQPGNDIDVYLAPLVDDLKELWSSGVQVYDAYGKEDFRLRAMIFCTINDFPTYGNLSGYSTKGAKACPVCEDDTHSLRLRNCKKNVFMGHRRSLPRDHPYRNLNKAFDGNFEHRVLRPPLDGQSIYSRVENLNIVLGKGGTPPPKNIWKKRSIFWDLPYWEHLQVRHCLDVMHIEKNVCESLIGLLLNIPGKTKDGVKVRRDMAEMGIRSQLAPVETGSRTYLPPACYTLSRVEKTRFCQCLQDIKTPSGYSANIKKLVSIKDLKLFGMKSHDCHVLMTHIIPVAIRGILPEHIRHTITKLCLFFNMIHSKVIDPEVLDTWQKEIILTLCQLEMYFPPSFFDVMVHLISHIVGEIKACGPVFLRYMYPFERYMGFLKGHVRNRSRPEGSIVEGYASEEVIDFCTDYLAGLSNIGIPQSRHEGRLGGVGTIGFKKIVPNRDELQQAHFFVLQNMTVVAPYIHEHMRMLQEMNRSRSQKWLAIEHNRTFAEWLKDRVKTSNGGEKIDELVERLAFGPRYAVSSYQGYDINGYTFYTKQQDEKSTLQNSGVTLIATTTEYDRSNNDAM</sequence>
<feature type="compositionally biased region" description="Acidic residues" evidence="2">
    <location>
        <begin position="634"/>
        <end position="653"/>
    </location>
</feature>
<feature type="coiled-coil region" evidence="1">
    <location>
        <begin position="1041"/>
        <end position="1089"/>
    </location>
</feature>
<feature type="compositionally biased region" description="Low complexity" evidence="2">
    <location>
        <begin position="472"/>
        <end position="493"/>
    </location>
</feature>
<dbReference type="Proteomes" id="UP001172457">
    <property type="component" value="Chromosome 5"/>
</dbReference>
<feature type="compositionally biased region" description="Acidic residues" evidence="2">
    <location>
        <begin position="599"/>
        <end position="610"/>
    </location>
</feature>
<dbReference type="Pfam" id="PF13963">
    <property type="entry name" value="Transpos_assoc"/>
    <property type="match status" value="1"/>
</dbReference>
<feature type="compositionally biased region" description="Low complexity" evidence="2">
    <location>
        <begin position="1126"/>
        <end position="1154"/>
    </location>
</feature>
<dbReference type="InterPro" id="IPR004242">
    <property type="entry name" value="Transposase_21"/>
</dbReference>
<feature type="compositionally biased region" description="Basic and acidic residues" evidence="2">
    <location>
        <begin position="679"/>
        <end position="695"/>
    </location>
</feature>
<protein>
    <submittedName>
        <fullName evidence="5">Uncharacterized protein</fullName>
    </submittedName>
</protein>
<gene>
    <name evidence="5" type="ORF">OSB04_021177</name>
</gene>
<evidence type="ECO:0000313" key="6">
    <source>
        <dbReference type="Proteomes" id="UP001172457"/>
    </source>
</evidence>
<dbReference type="PANTHER" id="PTHR10775">
    <property type="entry name" value="OS08G0208400 PROTEIN"/>
    <property type="match status" value="1"/>
</dbReference>
<accession>A0AA38SVB6</accession>
<feature type="domain" description="DUF4218" evidence="3">
    <location>
        <begin position="1918"/>
        <end position="2020"/>
    </location>
</feature>
<evidence type="ECO:0000256" key="1">
    <source>
        <dbReference type="SAM" id="Coils"/>
    </source>
</evidence>
<dbReference type="Pfam" id="PF02992">
    <property type="entry name" value="Transposase_21"/>
    <property type="match status" value="1"/>
</dbReference>
<feature type="domain" description="Transposase-associated" evidence="4">
    <location>
        <begin position="1248"/>
        <end position="1323"/>
    </location>
</feature>
<evidence type="ECO:0000259" key="3">
    <source>
        <dbReference type="Pfam" id="PF13960"/>
    </source>
</evidence>
<proteinExistence type="predicted"/>
<dbReference type="InterPro" id="IPR029480">
    <property type="entry name" value="Transpos_assoc"/>
</dbReference>
<feature type="region of interest" description="Disordered" evidence="2">
    <location>
        <begin position="437"/>
        <end position="524"/>
    </location>
</feature>